<keyword evidence="5" id="KW-1185">Reference proteome</keyword>
<dbReference type="Proteomes" id="UP000239322">
    <property type="component" value="Unassembled WGS sequence"/>
</dbReference>
<feature type="compositionally biased region" description="Low complexity" evidence="1">
    <location>
        <begin position="10"/>
        <end position="21"/>
    </location>
</feature>
<evidence type="ECO:0000256" key="1">
    <source>
        <dbReference type="SAM" id="MobiDB-lite"/>
    </source>
</evidence>
<gene>
    <name evidence="4" type="ORF">C6N75_12320</name>
</gene>
<keyword evidence="2" id="KW-0472">Membrane</keyword>
<dbReference type="EMBL" id="PVLV01000159">
    <property type="protein sequence ID" value="PRH78921.1"/>
    <property type="molecule type" value="Genomic_DNA"/>
</dbReference>
<keyword evidence="2" id="KW-1133">Transmembrane helix</keyword>
<comment type="caution">
    <text evidence="4">The sequence shown here is derived from an EMBL/GenBank/DDBJ whole genome shotgun (WGS) entry which is preliminary data.</text>
</comment>
<accession>A0A2S9PWX4</accession>
<name>A0A2S9PWX4_9ACTN</name>
<dbReference type="AlphaFoldDB" id="A0A2S9PWX4"/>
<organism evidence="4 5">
    <name type="scientific">Streptomyces solincola</name>
    <dbReference type="NCBI Taxonomy" id="2100817"/>
    <lineage>
        <taxon>Bacteria</taxon>
        <taxon>Bacillati</taxon>
        <taxon>Actinomycetota</taxon>
        <taxon>Actinomycetes</taxon>
        <taxon>Kitasatosporales</taxon>
        <taxon>Streptomycetaceae</taxon>
        <taxon>Streptomyces</taxon>
    </lineage>
</organism>
<protein>
    <recommendedName>
        <fullName evidence="3">TadE-like domain-containing protein</fullName>
    </recommendedName>
</protein>
<evidence type="ECO:0000313" key="5">
    <source>
        <dbReference type="Proteomes" id="UP000239322"/>
    </source>
</evidence>
<evidence type="ECO:0000256" key="2">
    <source>
        <dbReference type="SAM" id="Phobius"/>
    </source>
</evidence>
<sequence>MPPSERSGESRAGPSGASAYGRGRGRAAGDRGFVTAEAAVVLPVMALFTMALVWTLAAVAAKIQCVDAARAGARAAARSESPAAVEAAARSAAPRNARVTVRRTDDLWRVRVWAPAPGPDFPAVTLSAQAAALAEDSMGVPP</sequence>
<reference evidence="4 5" key="1">
    <citation type="submission" date="2018-03" db="EMBL/GenBank/DDBJ databases">
        <title>Novel Streptomyces sp. from soil.</title>
        <authorList>
            <person name="Tan G.Y.A."/>
            <person name="Lee Z.Y."/>
        </authorList>
    </citation>
    <scope>NUCLEOTIDE SEQUENCE [LARGE SCALE GENOMIC DNA]</scope>
    <source>
        <strain evidence="4 5">ST5x</strain>
    </source>
</reference>
<feature type="region of interest" description="Disordered" evidence="1">
    <location>
        <begin position="1"/>
        <end position="24"/>
    </location>
</feature>
<feature type="domain" description="TadE-like" evidence="3">
    <location>
        <begin position="32"/>
        <end position="74"/>
    </location>
</feature>
<dbReference type="Pfam" id="PF07811">
    <property type="entry name" value="TadE"/>
    <property type="match status" value="1"/>
</dbReference>
<evidence type="ECO:0000259" key="3">
    <source>
        <dbReference type="Pfam" id="PF07811"/>
    </source>
</evidence>
<dbReference type="OrthoDB" id="4337166at2"/>
<dbReference type="InterPro" id="IPR049790">
    <property type="entry name" value="Rv3655c/TadE"/>
</dbReference>
<dbReference type="NCBIfam" id="NF041390">
    <property type="entry name" value="TadE_Rv3655c"/>
    <property type="match status" value="1"/>
</dbReference>
<evidence type="ECO:0000313" key="4">
    <source>
        <dbReference type="EMBL" id="PRH78921.1"/>
    </source>
</evidence>
<keyword evidence="2" id="KW-0812">Transmembrane</keyword>
<feature type="transmembrane region" description="Helical" evidence="2">
    <location>
        <begin position="40"/>
        <end position="61"/>
    </location>
</feature>
<dbReference type="InterPro" id="IPR012495">
    <property type="entry name" value="TadE-like_dom"/>
</dbReference>
<proteinExistence type="predicted"/>